<dbReference type="InterPro" id="IPR050596">
    <property type="entry name" value="AspAT/PAT-like"/>
</dbReference>
<dbReference type="SUPFAM" id="SSF53383">
    <property type="entry name" value="PLP-dependent transferases"/>
    <property type="match status" value="1"/>
</dbReference>
<dbReference type="Proteomes" id="UP000318834">
    <property type="component" value="Unassembled WGS sequence"/>
</dbReference>
<comment type="similarity">
    <text evidence="2 6">Belongs to the class-I pyridoxal-phosphate-dependent aminotransferase family.</text>
</comment>
<dbReference type="AlphaFoldDB" id="A0A537IMI4"/>
<reference evidence="8 9" key="1">
    <citation type="journal article" date="2019" name="Nat. Microbiol.">
        <title>Mediterranean grassland soil C-N compound turnover is dependent on rainfall and depth, and is mediated by genomically divergent microorganisms.</title>
        <authorList>
            <person name="Diamond S."/>
            <person name="Andeer P.F."/>
            <person name="Li Z."/>
            <person name="Crits-Christoph A."/>
            <person name="Burstein D."/>
            <person name="Anantharaman K."/>
            <person name="Lane K.R."/>
            <person name="Thomas B.C."/>
            <person name="Pan C."/>
            <person name="Northen T.R."/>
            <person name="Banfield J.F."/>
        </authorList>
    </citation>
    <scope>NUCLEOTIDE SEQUENCE [LARGE SCALE GENOMIC DNA]</scope>
    <source>
        <strain evidence="8">NP_8</strain>
    </source>
</reference>
<keyword evidence="4 6" id="KW-0808">Transferase</keyword>
<dbReference type="Pfam" id="PF00155">
    <property type="entry name" value="Aminotran_1_2"/>
    <property type="match status" value="1"/>
</dbReference>
<keyword evidence="5" id="KW-0663">Pyridoxal phosphate</keyword>
<dbReference type="PANTHER" id="PTHR46383:SF2">
    <property type="entry name" value="AMINOTRANSFERASE"/>
    <property type="match status" value="1"/>
</dbReference>
<dbReference type="GO" id="GO:0030170">
    <property type="term" value="F:pyridoxal phosphate binding"/>
    <property type="evidence" value="ECO:0007669"/>
    <property type="project" value="InterPro"/>
</dbReference>
<dbReference type="CDD" id="cd00609">
    <property type="entry name" value="AAT_like"/>
    <property type="match status" value="1"/>
</dbReference>
<dbReference type="PROSITE" id="PS00105">
    <property type="entry name" value="AA_TRANSFER_CLASS_1"/>
    <property type="match status" value="1"/>
</dbReference>
<sequence>MADIEPFHVMDVQDRAHELEAKGRRIIHMEIGQPDFPAPPPVAEAAIEAIRRRRLGYTASIGIPELRRAISDYYRDRLGVAVPPSRIVVTAGASGAFLLVLGVLVNPGDEVLLPDPCYPCNRHFVRLFEGRPRAIPVGASRQYQLTDADVRANWGRATRGRGELRAIIGSVRRAGGFVVVDEIYQGLVYDGEASTALELADDVFVVNSFSKYFNMTGWRLGWIVAPESHVREIEKLAQNAFICPSAPAQYAALAAFRADTLSVLEERRREFQRRRDYMVPALRELGFRIPVMPQGAFYIYAGCESFSADSADFTLRVLEEAGVAITPGLDFGSNRSEGHVRFAYTRSLEDLKEGVGSIARMLQGSRGPVGSNPG</sequence>
<protein>
    <recommendedName>
        <fullName evidence="6">Aminotransferase</fullName>
        <ecNumber evidence="6">2.6.1.-</ecNumber>
    </recommendedName>
</protein>
<evidence type="ECO:0000313" key="8">
    <source>
        <dbReference type="EMBL" id="TMI72530.1"/>
    </source>
</evidence>
<evidence type="ECO:0000256" key="3">
    <source>
        <dbReference type="ARBA" id="ARBA00022576"/>
    </source>
</evidence>
<comment type="cofactor">
    <cofactor evidence="1 6">
        <name>pyridoxal 5'-phosphate</name>
        <dbReference type="ChEBI" id="CHEBI:597326"/>
    </cofactor>
</comment>
<dbReference type="InterPro" id="IPR004839">
    <property type="entry name" value="Aminotransferase_I/II_large"/>
</dbReference>
<dbReference type="EC" id="2.6.1.-" evidence="6"/>
<dbReference type="GO" id="GO:0006520">
    <property type="term" value="P:amino acid metabolic process"/>
    <property type="evidence" value="ECO:0007669"/>
    <property type="project" value="InterPro"/>
</dbReference>
<keyword evidence="3 6" id="KW-0032">Aminotransferase</keyword>
<feature type="domain" description="Aminotransferase class I/classII large" evidence="7">
    <location>
        <begin position="26"/>
        <end position="358"/>
    </location>
</feature>
<dbReference type="InterPro" id="IPR015424">
    <property type="entry name" value="PyrdxlP-dep_Trfase"/>
</dbReference>
<dbReference type="GO" id="GO:0008483">
    <property type="term" value="F:transaminase activity"/>
    <property type="evidence" value="ECO:0007669"/>
    <property type="project" value="UniProtKB-KW"/>
</dbReference>
<evidence type="ECO:0000256" key="4">
    <source>
        <dbReference type="ARBA" id="ARBA00022679"/>
    </source>
</evidence>
<evidence type="ECO:0000256" key="2">
    <source>
        <dbReference type="ARBA" id="ARBA00007441"/>
    </source>
</evidence>
<accession>A0A537IMI4</accession>
<dbReference type="PANTHER" id="PTHR46383">
    <property type="entry name" value="ASPARTATE AMINOTRANSFERASE"/>
    <property type="match status" value="1"/>
</dbReference>
<dbReference type="EMBL" id="VBAP01000087">
    <property type="protein sequence ID" value="TMI72530.1"/>
    <property type="molecule type" value="Genomic_DNA"/>
</dbReference>
<evidence type="ECO:0000256" key="6">
    <source>
        <dbReference type="RuleBase" id="RU000481"/>
    </source>
</evidence>
<organism evidence="8 9">
    <name type="scientific">Candidatus Segetimicrobium genomatis</name>
    <dbReference type="NCBI Taxonomy" id="2569760"/>
    <lineage>
        <taxon>Bacteria</taxon>
        <taxon>Bacillati</taxon>
        <taxon>Candidatus Sysuimicrobiota</taxon>
        <taxon>Candidatus Sysuimicrobiia</taxon>
        <taxon>Candidatus Sysuimicrobiales</taxon>
        <taxon>Candidatus Segetimicrobiaceae</taxon>
        <taxon>Candidatus Segetimicrobium</taxon>
    </lineage>
</organism>
<gene>
    <name evidence="8" type="ORF">E6H05_11085</name>
</gene>
<evidence type="ECO:0000256" key="1">
    <source>
        <dbReference type="ARBA" id="ARBA00001933"/>
    </source>
</evidence>
<dbReference type="Gene3D" id="3.40.640.10">
    <property type="entry name" value="Type I PLP-dependent aspartate aminotransferase-like (Major domain)"/>
    <property type="match status" value="1"/>
</dbReference>
<proteinExistence type="inferred from homology"/>
<name>A0A537IMI4_9BACT</name>
<evidence type="ECO:0000259" key="7">
    <source>
        <dbReference type="Pfam" id="PF00155"/>
    </source>
</evidence>
<dbReference type="InterPro" id="IPR015421">
    <property type="entry name" value="PyrdxlP-dep_Trfase_major"/>
</dbReference>
<dbReference type="InterPro" id="IPR004838">
    <property type="entry name" value="NHTrfase_class1_PyrdxlP-BS"/>
</dbReference>
<evidence type="ECO:0000256" key="5">
    <source>
        <dbReference type="ARBA" id="ARBA00022898"/>
    </source>
</evidence>
<comment type="caution">
    <text evidence="8">The sequence shown here is derived from an EMBL/GenBank/DDBJ whole genome shotgun (WGS) entry which is preliminary data.</text>
</comment>
<evidence type="ECO:0000313" key="9">
    <source>
        <dbReference type="Proteomes" id="UP000318834"/>
    </source>
</evidence>